<dbReference type="AlphaFoldDB" id="A0A402ACW7"/>
<keyword evidence="3" id="KW-1185">Reference proteome</keyword>
<organism evidence="2 3">
    <name type="scientific">Dictyobacter kobayashii</name>
    <dbReference type="NCBI Taxonomy" id="2014872"/>
    <lineage>
        <taxon>Bacteria</taxon>
        <taxon>Bacillati</taxon>
        <taxon>Chloroflexota</taxon>
        <taxon>Ktedonobacteria</taxon>
        <taxon>Ktedonobacterales</taxon>
        <taxon>Dictyobacteraceae</taxon>
        <taxon>Dictyobacter</taxon>
    </lineage>
</organism>
<dbReference type="Proteomes" id="UP000287188">
    <property type="component" value="Unassembled WGS sequence"/>
</dbReference>
<gene>
    <name evidence="2" type="ORF">KDK_07520</name>
</gene>
<feature type="domain" description="CHAT" evidence="1">
    <location>
        <begin position="52"/>
        <end position="359"/>
    </location>
</feature>
<evidence type="ECO:0000313" key="3">
    <source>
        <dbReference type="Proteomes" id="UP000287188"/>
    </source>
</evidence>
<dbReference type="Pfam" id="PF12770">
    <property type="entry name" value="CHAT"/>
    <property type="match status" value="1"/>
</dbReference>
<proteinExistence type="predicted"/>
<evidence type="ECO:0000259" key="1">
    <source>
        <dbReference type="Pfam" id="PF12770"/>
    </source>
</evidence>
<comment type="caution">
    <text evidence="2">The sequence shown here is derived from an EMBL/GenBank/DDBJ whole genome shotgun (WGS) entry which is preliminary data.</text>
</comment>
<protein>
    <recommendedName>
        <fullName evidence="1">CHAT domain-containing protein</fullName>
    </recommendedName>
</protein>
<evidence type="ECO:0000313" key="2">
    <source>
        <dbReference type="EMBL" id="GCE16952.1"/>
    </source>
</evidence>
<dbReference type="EMBL" id="BIFS01000001">
    <property type="protein sequence ID" value="GCE16952.1"/>
    <property type="molecule type" value="Genomic_DNA"/>
</dbReference>
<dbReference type="InterPro" id="IPR024983">
    <property type="entry name" value="CHAT_dom"/>
</dbReference>
<accession>A0A402ACW7</accession>
<dbReference type="RefSeq" id="WP_161977074.1">
    <property type="nucleotide sequence ID" value="NZ_BIFS01000001.1"/>
</dbReference>
<reference evidence="3" key="1">
    <citation type="submission" date="2018-12" db="EMBL/GenBank/DDBJ databases">
        <title>Tengunoibacter tsumagoiensis gen. nov., sp. nov., Dictyobacter kobayashii sp. nov., D. alpinus sp. nov., and D. joshuensis sp. nov. and description of Dictyobacteraceae fam. nov. within the order Ktedonobacterales isolated from Tengu-no-mugimeshi.</title>
        <authorList>
            <person name="Wang C.M."/>
            <person name="Zheng Y."/>
            <person name="Sakai Y."/>
            <person name="Toyoda A."/>
            <person name="Minakuchi Y."/>
            <person name="Abe K."/>
            <person name="Yokota A."/>
            <person name="Yabe S."/>
        </authorList>
    </citation>
    <scope>NUCLEOTIDE SEQUENCE [LARGE SCALE GENOMIC DNA]</scope>
    <source>
        <strain evidence="3">Uno11</strain>
    </source>
</reference>
<name>A0A402ACW7_9CHLR</name>
<sequence>MQKKLNTLESSDTELRGIGYRLFCAISGTDPSQCQPSPPAEGSVAAVLRNVIQRTLKRRGTVALTLIFAPGCEEFVRFPWELLYNGNHFLIASGIFTLSRALLRPDAPVGSELPVHPPFRILYISASPSNFAPLETERSFEAMEEALNPLIETGQVFLDRLEPPTFSQFVRYLNSYGGAGTFDDSDTTLPCYVVHFDGHGAYGKLCPKDGCETVNNPDARKCSKCGTSLSRVQAQTYLCFCDDEGYNNFIDTQSLRGVLVSSDVHLAVFAACETATVTNDKAAGGTAPSSQHLTAVDSTLATSLVTAQVPAVVAMPFSLQDDLSPTFMYHFYEALADGRTLEEALARARQAMLPMQQKSWFIPVLYRHVAEDDEGPVALMIASDAQDEHAHPLAHLGPPASFVGRERELHDIEQLLTLAATDWSGPTARRGHASNRGIIILP</sequence>